<name>A0A317SP95_9PEZI</name>
<keyword evidence="3" id="KW-0143">Chaperone</keyword>
<dbReference type="Pfam" id="PF05347">
    <property type="entry name" value="Complex1_LYR"/>
    <property type="match status" value="1"/>
</dbReference>
<dbReference type="OrthoDB" id="273010at2759"/>
<comment type="similarity">
    <text evidence="4">Belongs to the complex I LYR family. SDHAF1 subfamily.</text>
</comment>
<evidence type="ECO:0000313" key="7">
    <source>
        <dbReference type="Proteomes" id="UP000246991"/>
    </source>
</evidence>
<protein>
    <recommendedName>
        <fullName evidence="5">Complex 1 LYR protein domain-containing protein</fullName>
    </recommendedName>
</protein>
<evidence type="ECO:0000256" key="2">
    <source>
        <dbReference type="ARBA" id="ARBA00023128"/>
    </source>
</evidence>
<evidence type="ECO:0000259" key="5">
    <source>
        <dbReference type="Pfam" id="PF05347"/>
    </source>
</evidence>
<dbReference type="AlphaFoldDB" id="A0A317SP95"/>
<evidence type="ECO:0000256" key="3">
    <source>
        <dbReference type="ARBA" id="ARBA00023186"/>
    </source>
</evidence>
<gene>
    <name evidence="6" type="ORF">C7212DRAFT_189288</name>
</gene>
<evidence type="ECO:0000256" key="1">
    <source>
        <dbReference type="ARBA" id="ARBA00004305"/>
    </source>
</evidence>
<dbReference type="GO" id="GO:0034553">
    <property type="term" value="P:mitochondrial respiratory chain complex II assembly"/>
    <property type="evidence" value="ECO:0007669"/>
    <property type="project" value="InterPro"/>
</dbReference>
<evidence type="ECO:0000256" key="4">
    <source>
        <dbReference type="ARBA" id="ARBA00025715"/>
    </source>
</evidence>
<evidence type="ECO:0000313" key="6">
    <source>
        <dbReference type="EMBL" id="PWW76138.1"/>
    </source>
</evidence>
<dbReference type="InterPro" id="IPR008011">
    <property type="entry name" value="Complex1_LYR_dom"/>
</dbReference>
<accession>A0A317SP95</accession>
<proteinExistence type="inferred from homology"/>
<organism evidence="6 7">
    <name type="scientific">Tuber magnatum</name>
    <name type="common">white Piedmont truffle</name>
    <dbReference type="NCBI Taxonomy" id="42249"/>
    <lineage>
        <taxon>Eukaryota</taxon>
        <taxon>Fungi</taxon>
        <taxon>Dikarya</taxon>
        <taxon>Ascomycota</taxon>
        <taxon>Pezizomycotina</taxon>
        <taxon>Pezizomycetes</taxon>
        <taxon>Pezizales</taxon>
        <taxon>Tuberaceae</taxon>
        <taxon>Tuber</taxon>
    </lineage>
</organism>
<dbReference type="PANTHER" id="PTHR13675">
    <property type="entry name" value="LYR MOTIF-CONTAINING PROTEIN 2"/>
    <property type="match status" value="1"/>
</dbReference>
<dbReference type="InterPro" id="IPR045295">
    <property type="entry name" value="Complex1_LYR_SDHAF1_LYRM8"/>
</dbReference>
<dbReference type="GO" id="GO:0005759">
    <property type="term" value="C:mitochondrial matrix"/>
    <property type="evidence" value="ECO:0007669"/>
    <property type="project" value="UniProtKB-SubCell"/>
</dbReference>
<keyword evidence="7" id="KW-1185">Reference proteome</keyword>
<keyword evidence="2" id="KW-0496">Mitochondrion</keyword>
<feature type="domain" description="Complex 1 LYR protein" evidence="5">
    <location>
        <begin position="8"/>
        <end position="67"/>
    </location>
</feature>
<dbReference type="STRING" id="42249.A0A317SP95"/>
<reference evidence="6 7" key="1">
    <citation type="submission" date="2018-03" db="EMBL/GenBank/DDBJ databases">
        <title>Genomes of Pezizomycetes fungi and the evolution of truffles.</title>
        <authorList>
            <person name="Murat C."/>
            <person name="Payen T."/>
            <person name="Noel B."/>
            <person name="Kuo A."/>
            <person name="Martin F.M."/>
        </authorList>
    </citation>
    <scope>NUCLEOTIDE SEQUENCE [LARGE SCALE GENOMIC DNA]</scope>
    <source>
        <strain evidence="6">091103-1</strain>
    </source>
</reference>
<dbReference type="CDD" id="cd20268">
    <property type="entry name" value="Complex1_LYR_SDHAF1_LYRM8"/>
    <property type="match status" value="1"/>
</dbReference>
<dbReference type="Proteomes" id="UP000246991">
    <property type="component" value="Unassembled WGS sequence"/>
</dbReference>
<dbReference type="PANTHER" id="PTHR13675:SF1">
    <property type="entry name" value="SUCCINATE DEHYDROGENASE ASSEMBLY FACTOR 1, MITOCHONDRIAL"/>
    <property type="match status" value="1"/>
</dbReference>
<comment type="caution">
    <text evidence="6">The sequence shown here is derived from an EMBL/GenBank/DDBJ whole genome shotgun (WGS) entry which is preliminary data.</text>
</comment>
<dbReference type="EMBL" id="PYWC01000036">
    <property type="protein sequence ID" value="PWW76138.1"/>
    <property type="molecule type" value="Genomic_DNA"/>
</dbReference>
<comment type="subcellular location">
    <subcellularLocation>
        <location evidence="1">Mitochondrion matrix</location>
    </subcellularLocation>
</comment>
<sequence>MKRSGIQRDVLALYKLCLREAGKKPTEVQNNFRNYARASFRAHLDVNQRDFATIEHLLRVGRRKLEVYSQPGIKNISR</sequence>